<evidence type="ECO:0000256" key="8">
    <source>
        <dbReference type="ARBA" id="ARBA00023065"/>
    </source>
</evidence>
<proteinExistence type="inferred from homology"/>
<sequence>MNKNAKLPSPQSLIGLIDVLSWVTLSRNLILAYQSFGVVYGDLSTSPLYVYSSTFTGKLRNHQNEEAIFGAFSLIFWTLTLIPLLKYVFILLSADDNGEGGTFALYSLLCRHGKFSLLPNQQAADEELSAYKYGPSSQVVSSSPLKRFLEKHKKLRTALLLVVLFGACMVIGDGVLTPAISVLSSVSGLQVTEKKLTDGELLLLACVILVGLFALQHCGTHRVAFLFAPIVLIWLISIFSIGLYNTIHWNPKIVYAFSPHYIIKFFRQTGKDGWISLGGILLSITGTEAMFADLGHFTALSIRLAFAFVVYPCLVVQYMGQAAFLSKNTGTVAQSFYDSIPGPVFWPVFVVATFATIVGSQAVITATFSIIKQCHALGCFPRVKVVHTSKHIYGQIYIPEINWILMILTLAITVGFRDTTLIGNAYGLACMTVMFITTFLMALVIVFVWQKSMVLAAVFLLFFWFIEGVYLSAALIKVPQGGWVPLVLSLIFVFVMFVWHYGTRKKYNFDLHNKVSLKWLLGLGPSLGIVRVPGIGLIYSELATGVPPIFSHFVTNLPAFHKVLVFVCVKSVPVPYVSPEERFLIGRICPRPYRMYRCIVRYGYKDIQRDDGDFENQLIQSIAEFIQMEAVEPQFSSSESSSLDGRMAVISSRTVQSNLSLVVSELEDFGLSNSIQSIQSSKSLTLQSLRSVFDEENPQIRRRQVRFQLPSNPAMDPAVREELMDLIQAKEAGIAYIMGHSYVKARRSASFLKKLVIDIGYSFLRKNCRGPSVALNIPHISLIEVGMIYYV</sequence>
<keyword evidence="8 10" id="KW-0406">Ion transport</keyword>
<evidence type="ECO:0000313" key="14">
    <source>
        <dbReference type="RefSeq" id="XP_048336851.2"/>
    </source>
</evidence>
<feature type="transmembrane region" description="Helical" evidence="10">
    <location>
        <begin position="482"/>
        <end position="499"/>
    </location>
</feature>
<keyword evidence="3" id="KW-0813">Transport</keyword>
<dbReference type="InterPro" id="IPR003855">
    <property type="entry name" value="K+_transporter"/>
</dbReference>
<evidence type="ECO:0000256" key="10">
    <source>
        <dbReference type="RuleBase" id="RU321113"/>
    </source>
</evidence>
<keyword evidence="4 10" id="KW-0633">Potassium transport</keyword>
<feature type="transmembrane region" description="Helical" evidence="10">
    <location>
        <begin position="304"/>
        <end position="324"/>
    </location>
</feature>
<feature type="transmembrane region" description="Helical" evidence="10">
    <location>
        <begin position="519"/>
        <end position="539"/>
    </location>
</feature>
<feature type="transmembrane region" description="Helical" evidence="10">
    <location>
        <begin position="274"/>
        <end position="292"/>
    </location>
</feature>
<evidence type="ECO:0000256" key="9">
    <source>
        <dbReference type="ARBA" id="ARBA00023136"/>
    </source>
</evidence>
<dbReference type="NCBIfam" id="TIGR00794">
    <property type="entry name" value="kup"/>
    <property type="match status" value="1"/>
</dbReference>
<feature type="domain" description="K+ potassium transporter integral membrane" evidence="11">
    <location>
        <begin position="31"/>
        <end position="520"/>
    </location>
</feature>
<feature type="transmembrane region" description="Helical" evidence="10">
    <location>
        <begin position="157"/>
        <end position="181"/>
    </location>
</feature>
<comment type="subcellular location">
    <subcellularLocation>
        <location evidence="1">Cell membrane</location>
        <topology evidence="1">Multi-pass membrane protein</topology>
    </subcellularLocation>
    <subcellularLocation>
        <location evidence="10">Membrane</location>
        <topology evidence="10">Multi-pass membrane protein</topology>
    </subcellularLocation>
</comment>
<evidence type="ECO:0000256" key="7">
    <source>
        <dbReference type="ARBA" id="ARBA00022989"/>
    </source>
</evidence>
<feature type="transmembrane region" description="Helical" evidence="10">
    <location>
        <begin position="392"/>
        <end position="414"/>
    </location>
</feature>
<dbReference type="PANTHER" id="PTHR30540:SF83">
    <property type="entry name" value="K+ POTASSIUM TRANSPORTER"/>
    <property type="match status" value="1"/>
</dbReference>
<organism evidence="13 14">
    <name type="scientific">Ziziphus jujuba</name>
    <name type="common">Chinese jujube</name>
    <name type="synonym">Ziziphus sativa</name>
    <dbReference type="NCBI Taxonomy" id="326968"/>
    <lineage>
        <taxon>Eukaryota</taxon>
        <taxon>Viridiplantae</taxon>
        <taxon>Streptophyta</taxon>
        <taxon>Embryophyta</taxon>
        <taxon>Tracheophyta</taxon>
        <taxon>Spermatophyta</taxon>
        <taxon>Magnoliopsida</taxon>
        <taxon>eudicotyledons</taxon>
        <taxon>Gunneridae</taxon>
        <taxon>Pentapetalae</taxon>
        <taxon>rosids</taxon>
        <taxon>fabids</taxon>
        <taxon>Rosales</taxon>
        <taxon>Rhamnaceae</taxon>
        <taxon>Paliureae</taxon>
        <taxon>Ziziphus</taxon>
    </lineage>
</organism>
<feature type="transmembrane region" description="Helical" evidence="10">
    <location>
        <begin position="67"/>
        <end position="89"/>
    </location>
</feature>
<keyword evidence="9 10" id="KW-0472">Membrane</keyword>
<keyword evidence="7 10" id="KW-1133">Transmembrane helix</keyword>
<dbReference type="InterPro" id="IPR053952">
    <property type="entry name" value="K_trans_C"/>
</dbReference>
<evidence type="ECO:0000256" key="5">
    <source>
        <dbReference type="ARBA" id="ARBA00022692"/>
    </source>
</evidence>
<comment type="similarity">
    <text evidence="2 10">Belongs to the HAK/KUP transporter (TC 2.A.72.3) family.</text>
</comment>
<evidence type="ECO:0000259" key="12">
    <source>
        <dbReference type="Pfam" id="PF22776"/>
    </source>
</evidence>
<dbReference type="RefSeq" id="XP_048336851.2">
    <property type="nucleotide sequence ID" value="XM_048480894.2"/>
</dbReference>
<dbReference type="Pfam" id="PF22776">
    <property type="entry name" value="K_trans_C"/>
    <property type="match status" value="1"/>
</dbReference>
<evidence type="ECO:0000256" key="3">
    <source>
        <dbReference type="ARBA" id="ARBA00022448"/>
    </source>
</evidence>
<evidence type="ECO:0000313" key="13">
    <source>
        <dbReference type="Proteomes" id="UP001652623"/>
    </source>
</evidence>
<feature type="domain" description="K+ potassium transporter C-terminal" evidence="12">
    <location>
        <begin position="533"/>
        <end position="789"/>
    </location>
</feature>
<feature type="transmembrane region" description="Helical" evidence="10">
    <location>
        <begin position="201"/>
        <end position="218"/>
    </location>
</feature>
<dbReference type="GeneID" id="107427990"/>
<evidence type="ECO:0000256" key="2">
    <source>
        <dbReference type="ARBA" id="ARBA00008440"/>
    </source>
</evidence>
<protein>
    <recommendedName>
        <fullName evidence="10">Potassium transporter</fullName>
    </recommendedName>
</protein>
<dbReference type="Pfam" id="PF02705">
    <property type="entry name" value="K_trans"/>
    <property type="match status" value="1"/>
</dbReference>
<feature type="transmembrane region" description="Helical" evidence="10">
    <location>
        <begin position="426"/>
        <end position="447"/>
    </location>
</feature>
<dbReference type="Proteomes" id="UP001652623">
    <property type="component" value="Chromosome 9"/>
</dbReference>
<name>A0ABM3IWL5_ZIZJJ</name>
<gene>
    <name evidence="14" type="primary">LOC107427990</name>
</gene>
<evidence type="ECO:0000259" key="11">
    <source>
        <dbReference type="Pfam" id="PF02705"/>
    </source>
</evidence>
<feature type="transmembrane region" description="Helical" evidence="10">
    <location>
        <begin position="454"/>
        <end position="476"/>
    </location>
</feature>
<feature type="transmembrane region" description="Helical" evidence="10">
    <location>
        <begin position="225"/>
        <end position="247"/>
    </location>
</feature>
<evidence type="ECO:0000256" key="6">
    <source>
        <dbReference type="ARBA" id="ARBA00022958"/>
    </source>
</evidence>
<feature type="transmembrane region" description="Helical" evidence="10">
    <location>
        <begin position="344"/>
        <end position="371"/>
    </location>
</feature>
<keyword evidence="13" id="KW-1185">Reference proteome</keyword>
<comment type="function">
    <text evidence="10">Potassium transporter.</text>
</comment>
<dbReference type="PANTHER" id="PTHR30540">
    <property type="entry name" value="OSMOTIC STRESS POTASSIUM TRANSPORTER"/>
    <property type="match status" value="1"/>
</dbReference>
<evidence type="ECO:0000256" key="4">
    <source>
        <dbReference type="ARBA" id="ARBA00022538"/>
    </source>
</evidence>
<evidence type="ECO:0000256" key="1">
    <source>
        <dbReference type="ARBA" id="ARBA00004651"/>
    </source>
</evidence>
<reference evidence="14" key="1">
    <citation type="submission" date="2025-08" db="UniProtKB">
        <authorList>
            <consortium name="RefSeq"/>
        </authorList>
    </citation>
    <scope>IDENTIFICATION</scope>
    <source>
        <tissue evidence="14">Seedling</tissue>
    </source>
</reference>
<dbReference type="InterPro" id="IPR053951">
    <property type="entry name" value="K_trans_N"/>
</dbReference>
<keyword evidence="6 10" id="KW-0630">Potassium</keyword>
<accession>A0ABM3IWL5</accession>
<keyword evidence="5 10" id="KW-0812">Transmembrane</keyword>